<evidence type="ECO:0000259" key="4">
    <source>
        <dbReference type="Pfam" id="PF17908"/>
    </source>
</evidence>
<dbReference type="PROSITE" id="PS00678">
    <property type="entry name" value="WD_REPEATS_1"/>
    <property type="match status" value="1"/>
</dbReference>
<evidence type="ECO:0000313" key="5">
    <source>
        <dbReference type="EMBL" id="MEQ2164173.1"/>
    </source>
</evidence>
<dbReference type="PANTHER" id="PTHR19848:SF8">
    <property type="entry name" value="F-BOX AND WD REPEAT DOMAIN CONTAINING 7"/>
    <property type="match status" value="1"/>
</dbReference>
<dbReference type="InterPro" id="IPR036322">
    <property type="entry name" value="WD40_repeat_dom_sf"/>
</dbReference>
<feature type="domain" description="APAF-1 helical" evidence="4">
    <location>
        <begin position="2"/>
        <end position="47"/>
    </location>
</feature>
<dbReference type="SMART" id="SM00320">
    <property type="entry name" value="WD40"/>
    <property type="match status" value="3"/>
</dbReference>
<evidence type="ECO:0000256" key="3">
    <source>
        <dbReference type="PROSITE-ProRule" id="PRU00221"/>
    </source>
</evidence>
<name>A0ABV0N0H9_9TELE</name>
<dbReference type="Pfam" id="PF00400">
    <property type="entry name" value="WD40"/>
    <property type="match status" value="2"/>
</dbReference>
<dbReference type="Proteomes" id="UP001476798">
    <property type="component" value="Unassembled WGS sequence"/>
</dbReference>
<accession>A0ABV0N0H9</accession>
<evidence type="ECO:0000256" key="2">
    <source>
        <dbReference type="ARBA" id="ARBA00022737"/>
    </source>
</evidence>
<feature type="non-terminal residue" evidence="5">
    <location>
        <position position="1"/>
    </location>
</feature>
<dbReference type="InterPro" id="IPR015943">
    <property type="entry name" value="WD40/YVTN_repeat-like_dom_sf"/>
</dbReference>
<keyword evidence="1 3" id="KW-0853">WD repeat</keyword>
<dbReference type="InterPro" id="IPR001680">
    <property type="entry name" value="WD40_rpt"/>
</dbReference>
<dbReference type="Pfam" id="PF17908">
    <property type="entry name" value="APAF1_C"/>
    <property type="match status" value="1"/>
</dbReference>
<gene>
    <name evidence="5" type="ORF">GOODEAATRI_003820</name>
</gene>
<feature type="repeat" description="WD" evidence="3">
    <location>
        <begin position="57"/>
        <end position="98"/>
    </location>
</feature>
<feature type="repeat" description="WD" evidence="3">
    <location>
        <begin position="146"/>
        <end position="176"/>
    </location>
</feature>
<dbReference type="PANTHER" id="PTHR19848">
    <property type="entry name" value="WD40 REPEAT PROTEIN"/>
    <property type="match status" value="1"/>
</dbReference>
<protein>
    <recommendedName>
        <fullName evidence="4">APAF-1 helical domain-containing protein</fullName>
    </recommendedName>
</protein>
<dbReference type="Gene3D" id="2.130.10.10">
    <property type="entry name" value="YVTN repeat-like/Quinoprotein amine dehydrogenase"/>
    <property type="match status" value="1"/>
</dbReference>
<dbReference type="SUPFAM" id="SSF50978">
    <property type="entry name" value="WD40 repeat-like"/>
    <property type="match status" value="1"/>
</dbReference>
<evidence type="ECO:0000256" key="1">
    <source>
        <dbReference type="ARBA" id="ARBA00022574"/>
    </source>
</evidence>
<sequence>SLHGKVVRQYQHHYREASPVSGDKECLYWIRFLPYHMAKANMSQVFKSTSGEKLTEIQAHDDEVLCCAFSPDDHLIATCSSDRKVKVWNIQQGKLLRVFEDEHEEQVNHCEFTNTARRLLLATCSNDTCLNVKIWNLNKPSSQNTMFGHFKPVNHCCFSPDDSYLSTSSNDGTVKVSAANEWKTIDVKTFFSESDDEEVLVKCSTWTADGTRIICAARNAALVRINAGK</sequence>
<proteinExistence type="predicted"/>
<dbReference type="PROSITE" id="PS50082">
    <property type="entry name" value="WD_REPEATS_2"/>
    <property type="match status" value="2"/>
</dbReference>
<comment type="caution">
    <text evidence="5">The sequence shown here is derived from an EMBL/GenBank/DDBJ whole genome shotgun (WGS) entry which is preliminary data.</text>
</comment>
<reference evidence="5 6" key="1">
    <citation type="submission" date="2021-06" db="EMBL/GenBank/DDBJ databases">
        <authorList>
            <person name="Palmer J.M."/>
        </authorList>
    </citation>
    <scope>NUCLEOTIDE SEQUENCE [LARGE SCALE GENOMIC DNA]</scope>
    <source>
        <strain evidence="5 6">GA_2019</strain>
        <tissue evidence="5">Muscle</tissue>
    </source>
</reference>
<evidence type="ECO:0000313" key="6">
    <source>
        <dbReference type="Proteomes" id="UP001476798"/>
    </source>
</evidence>
<dbReference type="InterPro" id="IPR019775">
    <property type="entry name" value="WD40_repeat_CS"/>
</dbReference>
<dbReference type="PROSITE" id="PS50294">
    <property type="entry name" value="WD_REPEATS_REGION"/>
    <property type="match status" value="1"/>
</dbReference>
<keyword evidence="2" id="KW-0677">Repeat</keyword>
<dbReference type="InterPro" id="IPR041452">
    <property type="entry name" value="APAF1_C"/>
</dbReference>
<keyword evidence="6" id="KW-1185">Reference proteome</keyword>
<organism evidence="5 6">
    <name type="scientific">Goodea atripinnis</name>
    <dbReference type="NCBI Taxonomy" id="208336"/>
    <lineage>
        <taxon>Eukaryota</taxon>
        <taxon>Metazoa</taxon>
        <taxon>Chordata</taxon>
        <taxon>Craniata</taxon>
        <taxon>Vertebrata</taxon>
        <taxon>Euteleostomi</taxon>
        <taxon>Actinopterygii</taxon>
        <taxon>Neopterygii</taxon>
        <taxon>Teleostei</taxon>
        <taxon>Neoteleostei</taxon>
        <taxon>Acanthomorphata</taxon>
        <taxon>Ovalentaria</taxon>
        <taxon>Atherinomorphae</taxon>
        <taxon>Cyprinodontiformes</taxon>
        <taxon>Goodeidae</taxon>
        <taxon>Goodea</taxon>
    </lineage>
</organism>
<dbReference type="EMBL" id="JAHRIO010020144">
    <property type="protein sequence ID" value="MEQ2164173.1"/>
    <property type="molecule type" value="Genomic_DNA"/>
</dbReference>